<gene>
    <name evidence="1" type="ORF">N7456_008639</name>
</gene>
<evidence type="ECO:0000313" key="2">
    <source>
        <dbReference type="Proteomes" id="UP001149165"/>
    </source>
</evidence>
<name>A0A9W9F321_9EURO</name>
<protein>
    <submittedName>
        <fullName evidence="1">Uncharacterized protein</fullName>
    </submittedName>
</protein>
<reference evidence="1" key="2">
    <citation type="journal article" date="2023" name="IMA Fungus">
        <title>Comparative genomic study of the Penicillium genus elucidates a diverse pangenome and 15 lateral gene transfer events.</title>
        <authorList>
            <person name="Petersen C."/>
            <person name="Sorensen T."/>
            <person name="Nielsen M.R."/>
            <person name="Sondergaard T.E."/>
            <person name="Sorensen J.L."/>
            <person name="Fitzpatrick D.A."/>
            <person name="Frisvad J.C."/>
            <person name="Nielsen K.L."/>
        </authorList>
    </citation>
    <scope>NUCLEOTIDE SEQUENCE</scope>
    <source>
        <strain evidence="1">IBT 30069</strain>
    </source>
</reference>
<keyword evidence="2" id="KW-1185">Reference proteome</keyword>
<dbReference type="Proteomes" id="UP001149165">
    <property type="component" value="Unassembled WGS sequence"/>
</dbReference>
<sequence>MTENSPAKNSSYCHLFDLNAQDAPMNVYHTFMPHALQTESLETQLSGSWDFLLAFDTSLDFTLPLQSFGSFGLPTVDQLNTGYCASASANEPVLLQELEDRNIFPSFQSTSSIFEYESPVALNSQTQDKIVGPLPSCPESHTK</sequence>
<reference evidence="1" key="1">
    <citation type="submission" date="2022-11" db="EMBL/GenBank/DDBJ databases">
        <authorList>
            <person name="Petersen C."/>
        </authorList>
    </citation>
    <scope>NUCLEOTIDE SEQUENCE</scope>
    <source>
        <strain evidence="1">IBT 30069</strain>
    </source>
</reference>
<organism evidence="1 2">
    <name type="scientific">Penicillium angulare</name>
    <dbReference type="NCBI Taxonomy" id="116970"/>
    <lineage>
        <taxon>Eukaryota</taxon>
        <taxon>Fungi</taxon>
        <taxon>Dikarya</taxon>
        <taxon>Ascomycota</taxon>
        <taxon>Pezizomycotina</taxon>
        <taxon>Eurotiomycetes</taxon>
        <taxon>Eurotiomycetidae</taxon>
        <taxon>Eurotiales</taxon>
        <taxon>Aspergillaceae</taxon>
        <taxon>Penicillium</taxon>
    </lineage>
</organism>
<dbReference type="AlphaFoldDB" id="A0A9W9F321"/>
<accession>A0A9W9F321</accession>
<comment type="caution">
    <text evidence="1">The sequence shown here is derived from an EMBL/GenBank/DDBJ whole genome shotgun (WGS) entry which is preliminary data.</text>
</comment>
<dbReference type="EMBL" id="JAPQKH010000006">
    <property type="protein sequence ID" value="KAJ5092778.1"/>
    <property type="molecule type" value="Genomic_DNA"/>
</dbReference>
<evidence type="ECO:0000313" key="1">
    <source>
        <dbReference type="EMBL" id="KAJ5092778.1"/>
    </source>
</evidence>
<proteinExistence type="predicted"/>